<dbReference type="PROSITE" id="PS50905">
    <property type="entry name" value="FERRITIN_LIKE"/>
    <property type="match status" value="1"/>
</dbReference>
<dbReference type="InterPro" id="IPR009040">
    <property type="entry name" value="Ferritin-like_diiron"/>
</dbReference>
<dbReference type="Gene3D" id="1.20.1260.10">
    <property type="match status" value="1"/>
</dbReference>
<keyword evidence="5 7" id="KW-0408">Iron</keyword>
<dbReference type="SUPFAM" id="SSF47240">
    <property type="entry name" value="Ferritin-like"/>
    <property type="match status" value="1"/>
</dbReference>
<dbReference type="GO" id="GO:0008199">
    <property type="term" value="F:ferric iron binding"/>
    <property type="evidence" value="ECO:0007669"/>
    <property type="project" value="InterPro"/>
</dbReference>
<comment type="subcellular location">
    <subcellularLocation>
        <location evidence="8">Cytoplasm</location>
    </subcellularLocation>
</comment>
<comment type="function">
    <text evidence="6">May alleviate iron toxicity in the presence of oxygen.</text>
</comment>
<evidence type="ECO:0000256" key="6">
    <source>
        <dbReference type="ARBA" id="ARBA00054546"/>
    </source>
</evidence>
<accession>A0A376G2C5</accession>
<feature type="binding site" evidence="7">
    <location>
        <position position="98"/>
    </location>
    <ligand>
        <name>Fe cation</name>
        <dbReference type="ChEBI" id="CHEBI:24875"/>
        <label>1</label>
    </ligand>
</feature>
<dbReference type="Proteomes" id="UP001173578">
    <property type="component" value="Unassembled WGS sequence"/>
</dbReference>
<proteinExistence type="inferred from homology"/>
<dbReference type="STRING" id="343874.GCA_000805695_00346"/>
<feature type="domain" description="Ferritin-like diiron" evidence="9">
    <location>
        <begin position="4"/>
        <end position="149"/>
    </location>
</feature>
<reference evidence="10" key="3">
    <citation type="submission" date="2020-06" db="EMBL/GenBank/DDBJ databases">
        <authorList>
            <person name="Dong N."/>
        </authorList>
    </citation>
    <scope>NUCLEOTIDE SEQUENCE</scope>
    <source>
        <strain evidence="10">210</strain>
    </source>
</reference>
<evidence type="ECO:0000313" key="10">
    <source>
        <dbReference type="EMBL" id="MDM1551513.1"/>
    </source>
</evidence>
<dbReference type="GO" id="GO:0042802">
    <property type="term" value="F:identical protein binding"/>
    <property type="evidence" value="ECO:0007669"/>
    <property type="project" value="UniProtKB-ARBA"/>
</dbReference>
<dbReference type="OrthoDB" id="9801481at2"/>
<dbReference type="EMBL" id="CP040908">
    <property type="protein sequence ID" value="QLL57208.1"/>
    <property type="molecule type" value="Genomic_DNA"/>
</dbReference>
<dbReference type="GO" id="GO:0006826">
    <property type="term" value="P:iron ion transport"/>
    <property type="evidence" value="ECO:0007669"/>
    <property type="project" value="InterPro"/>
</dbReference>
<comment type="catalytic activity">
    <reaction evidence="8">
        <text>4 Fe(2+) + O2 + 6 H2O = 4 iron(III) oxide-hydroxide + 12 H(+)</text>
        <dbReference type="Rhea" id="RHEA:11972"/>
        <dbReference type="ChEBI" id="CHEBI:15377"/>
        <dbReference type="ChEBI" id="CHEBI:15378"/>
        <dbReference type="ChEBI" id="CHEBI:15379"/>
        <dbReference type="ChEBI" id="CHEBI:29033"/>
        <dbReference type="ChEBI" id="CHEBI:78619"/>
        <dbReference type="EC" id="1.16.3.2"/>
    </reaction>
</comment>
<gene>
    <name evidence="12" type="primary">ftn_1</name>
    <name evidence="11" type="ORF">FH779_03490</name>
    <name evidence="10" type="ORF">HX095_09825</name>
    <name evidence="12" type="ORF">NCTC13456_01189</name>
</gene>
<dbReference type="EMBL" id="JACALR010000004">
    <property type="protein sequence ID" value="MDM1551513.1"/>
    <property type="molecule type" value="Genomic_DNA"/>
</dbReference>
<evidence type="ECO:0000256" key="4">
    <source>
        <dbReference type="ARBA" id="ARBA00023002"/>
    </source>
</evidence>
<evidence type="ECO:0000313" key="14">
    <source>
        <dbReference type="Proteomes" id="UP000510643"/>
    </source>
</evidence>
<feature type="binding site" evidence="7">
    <location>
        <position position="54"/>
    </location>
    <ligand>
        <name>Fe cation</name>
        <dbReference type="ChEBI" id="CHEBI:24875"/>
        <label>1</label>
    </ligand>
</feature>
<dbReference type="GO" id="GO:0016491">
    <property type="term" value="F:oxidoreductase activity"/>
    <property type="evidence" value="ECO:0007669"/>
    <property type="project" value="UniProtKB-KW"/>
</dbReference>
<dbReference type="Proteomes" id="UP000510643">
    <property type="component" value="Chromosome"/>
</dbReference>
<dbReference type="KEGG" id="efal:FH779_03490"/>
<dbReference type="InterPro" id="IPR008331">
    <property type="entry name" value="Ferritin_DPS_dom"/>
</dbReference>
<dbReference type="PANTHER" id="PTHR11431">
    <property type="entry name" value="FERRITIN"/>
    <property type="match status" value="1"/>
</dbReference>
<comment type="function">
    <text evidence="8">Iron-storage protein.</text>
</comment>
<evidence type="ECO:0000256" key="8">
    <source>
        <dbReference type="RuleBase" id="RU361145"/>
    </source>
</evidence>
<feature type="binding site" evidence="7">
    <location>
        <position position="131"/>
    </location>
    <ligand>
        <name>Fe cation</name>
        <dbReference type="ChEBI" id="CHEBI:24875"/>
        <label>1</label>
    </ligand>
</feature>
<keyword evidence="14" id="KW-1185">Reference proteome</keyword>
<feature type="binding site" evidence="7">
    <location>
        <position position="21"/>
    </location>
    <ligand>
        <name>Fe cation</name>
        <dbReference type="ChEBI" id="CHEBI:24875"/>
        <label>1</label>
    </ligand>
</feature>
<reference evidence="11 14" key="2">
    <citation type="submission" date="2019-06" db="EMBL/GenBank/DDBJ databases">
        <title>Emergence of pandrug resistant Empedobacter falsenii in China.</title>
        <authorList>
            <person name="Dong N."/>
            <person name="Chen S."/>
            <person name="Zhang R."/>
        </authorList>
    </citation>
    <scope>NUCLEOTIDE SEQUENCE [LARGE SCALE GENOMIC DNA]</scope>
    <source>
        <strain evidence="11 14">1681-1</strain>
    </source>
</reference>
<organism evidence="12 13">
    <name type="scientific">Empedobacter falsenii</name>
    <dbReference type="NCBI Taxonomy" id="343874"/>
    <lineage>
        <taxon>Bacteria</taxon>
        <taxon>Pseudomonadati</taxon>
        <taxon>Bacteroidota</taxon>
        <taxon>Flavobacteriia</taxon>
        <taxon>Flavobacteriales</taxon>
        <taxon>Weeksellaceae</taxon>
        <taxon>Empedobacter</taxon>
    </lineage>
</organism>
<keyword evidence="3 7" id="KW-0479">Metal-binding</keyword>
<dbReference type="Proteomes" id="UP000254737">
    <property type="component" value="Unassembled WGS sequence"/>
</dbReference>
<dbReference type="EC" id="1.16.3.2" evidence="8"/>
<evidence type="ECO:0000259" key="9">
    <source>
        <dbReference type="PROSITE" id="PS50905"/>
    </source>
</evidence>
<protein>
    <recommendedName>
        <fullName evidence="8">Ferritin</fullName>
        <ecNumber evidence="8">1.16.3.2</ecNumber>
    </recommendedName>
</protein>
<dbReference type="PANTHER" id="PTHR11431:SF127">
    <property type="entry name" value="BACTERIAL NON-HEME FERRITIN"/>
    <property type="match status" value="1"/>
</dbReference>
<dbReference type="CDD" id="cd01055">
    <property type="entry name" value="Nonheme_Ferritin"/>
    <property type="match status" value="1"/>
</dbReference>
<evidence type="ECO:0000313" key="12">
    <source>
        <dbReference type="EMBL" id="STD54769.1"/>
    </source>
</evidence>
<dbReference type="PROSITE" id="PS51257">
    <property type="entry name" value="PROKAR_LIPOPROTEIN"/>
    <property type="match status" value="1"/>
</dbReference>
<reference evidence="10" key="4">
    <citation type="journal article" date="2022" name="Sci. Total Environ.">
        <title>Prevalence, transmission, and molecular epidemiology of tet(X)-positive bacteria among humans, animals, and environmental niches in China: An epidemiological, and genomic-based study.</title>
        <authorList>
            <person name="Dong N."/>
            <person name="Zeng Y."/>
            <person name="Cai C."/>
            <person name="Sun C."/>
            <person name="Lu J."/>
            <person name="Liu C."/>
            <person name="Zhou H."/>
            <person name="Sun Q."/>
            <person name="Shu L."/>
            <person name="Wang H."/>
            <person name="Wang Y."/>
            <person name="Wang S."/>
            <person name="Wu C."/>
            <person name="Chan E.W."/>
            <person name="Chen G."/>
            <person name="Shen Z."/>
            <person name="Chen S."/>
            <person name="Zhang R."/>
        </authorList>
    </citation>
    <scope>NUCLEOTIDE SEQUENCE</scope>
    <source>
        <strain evidence="10">210</strain>
    </source>
</reference>
<keyword evidence="4 12" id="KW-0560">Oxidoreductase</keyword>
<evidence type="ECO:0000256" key="3">
    <source>
        <dbReference type="ARBA" id="ARBA00022723"/>
    </source>
</evidence>
<keyword evidence="8" id="KW-0963">Cytoplasm</keyword>
<evidence type="ECO:0000313" key="11">
    <source>
        <dbReference type="EMBL" id="QLL57208.1"/>
    </source>
</evidence>
<sequence>MNTTRISKTLQKALNDQITLEAFSAQIYLMLACWADENQLDGVKNFMMKHSQEERVHMAKIIEYVQERGGTVKIEAIKKPGPEPKNVLECFQAVLKQEIENTESIYKIVKMSMEEEDWATWNFLQWLVAEQREEEKLALDLLDKAKLAGGANMSDAAKFDLNKTIGNTGQDFPTADQINPLAE</sequence>
<evidence type="ECO:0000256" key="5">
    <source>
        <dbReference type="ARBA" id="ARBA00023004"/>
    </source>
</evidence>
<dbReference type="GO" id="GO:0008198">
    <property type="term" value="F:ferrous iron binding"/>
    <property type="evidence" value="ECO:0007669"/>
    <property type="project" value="TreeGrafter"/>
</dbReference>
<dbReference type="Pfam" id="PF00210">
    <property type="entry name" value="Ferritin"/>
    <property type="match status" value="1"/>
</dbReference>
<keyword evidence="2 8" id="KW-0409">Iron storage</keyword>
<evidence type="ECO:0000256" key="7">
    <source>
        <dbReference type="PIRSR" id="PIRSR601519-1"/>
    </source>
</evidence>
<dbReference type="InterPro" id="IPR012347">
    <property type="entry name" value="Ferritin-like"/>
</dbReference>
<dbReference type="InterPro" id="IPR041719">
    <property type="entry name" value="Ferritin_prok"/>
</dbReference>
<dbReference type="FunFam" id="1.20.1260.10:FF:000001">
    <property type="entry name" value="Non-heme ferritin"/>
    <property type="match status" value="1"/>
</dbReference>
<dbReference type="GO" id="GO:0006879">
    <property type="term" value="P:intracellular iron ion homeostasis"/>
    <property type="evidence" value="ECO:0007669"/>
    <property type="project" value="UniProtKB-KW"/>
</dbReference>
<dbReference type="EMBL" id="UFXS01000001">
    <property type="protein sequence ID" value="STD54769.1"/>
    <property type="molecule type" value="Genomic_DNA"/>
</dbReference>
<evidence type="ECO:0000256" key="1">
    <source>
        <dbReference type="ARBA" id="ARBA00006950"/>
    </source>
</evidence>
<dbReference type="GeneID" id="78400501"/>
<evidence type="ECO:0000256" key="2">
    <source>
        <dbReference type="ARBA" id="ARBA00022434"/>
    </source>
</evidence>
<dbReference type="AlphaFoldDB" id="A0A376G2C5"/>
<feature type="binding site" evidence="7">
    <location>
        <position position="57"/>
    </location>
    <ligand>
        <name>Fe cation</name>
        <dbReference type="ChEBI" id="CHEBI:24875"/>
        <label>1</label>
    </ligand>
</feature>
<evidence type="ECO:0000313" key="13">
    <source>
        <dbReference type="Proteomes" id="UP000254737"/>
    </source>
</evidence>
<dbReference type="InterPro" id="IPR009078">
    <property type="entry name" value="Ferritin-like_SF"/>
</dbReference>
<comment type="similarity">
    <text evidence="1 8">Belongs to the ferritin family. Prokaryotic subfamily.</text>
</comment>
<reference evidence="12 13" key="1">
    <citation type="submission" date="2018-06" db="EMBL/GenBank/DDBJ databases">
        <authorList>
            <consortium name="Pathogen Informatics"/>
            <person name="Doyle S."/>
        </authorList>
    </citation>
    <scope>NUCLEOTIDE SEQUENCE [LARGE SCALE GENOMIC DNA]</scope>
    <source>
        <strain evidence="12 13">NCTC13456</strain>
    </source>
</reference>
<dbReference type="GO" id="GO:0005737">
    <property type="term" value="C:cytoplasm"/>
    <property type="evidence" value="ECO:0007669"/>
    <property type="project" value="UniProtKB-SubCell"/>
</dbReference>
<dbReference type="RefSeq" id="WP_038334091.1">
    <property type="nucleotide sequence ID" value="NZ_CP040908.1"/>
</dbReference>
<dbReference type="InterPro" id="IPR001519">
    <property type="entry name" value="Ferritin"/>
</dbReference>
<name>A0A376G2C5_9FLAO</name>